<organism evidence="5 6">
    <name type="scientific">Phenylobacterium montanum</name>
    <dbReference type="NCBI Taxonomy" id="2823693"/>
    <lineage>
        <taxon>Bacteria</taxon>
        <taxon>Pseudomonadati</taxon>
        <taxon>Pseudomonadota</taxon>
        <taxon>Alphaproteobacteria</taxon>
        <taxon>Caulobacterales</taxon>
        <taxon>Caulobacteraceae</taxon>
        <taxon>Phenylobacterium</taxon>
    </lineage>
</organism>
<dbReference type="Proteomes" id="UP000676409">
    <property type="component" value="Chromosome"/>
</dbReference>
<keyword evidence="6" id="KW-1185">Reference proteome</keyword>
<dbReference type="InterPro" id="IPR040079">
    <property type="entry name" value="Glutathione_S-Trfase"/>
</dbReference>
<dbReference type="InterPro" id="IPR036282">
    <property type="entry name" value="Glutathione-S-Trfase_C_sf"/>
</dbReference>
<evidence type="ECO:0000313" key="6">
    <source>
        <dbReference type="Proteomes" id="UP000676409"/>
    </source>
</evidence>
<dbReference type="GO" id="GO:0043295">
    <property type="term" value="F:glutathione binding"/>
    <property type="evidence" value="ECO:0007669"/>
    <property type="project" value="TreeGrafter"/>
</dbReference>
<dbReference type="RefSeq" id="WP_211938243.1">
    <property type="nucleotide sequence ID" value="NZ_CP073078.1"/>
</dbReference>
<dbReference type="EMBL" id="CP073078">
    <property type="protein sequence ID" value="QUD88192.1"/>
    <property type="molecule type" value="Genomic_DNA"/>
</dbReference>
<dbReference type="AlphaFoldDB" id="A0A975G0A4"/>
<dbReference type="PROSITE" id="PS50404">
    <property type="entry name" value="GST_NTER"/>
    <property type="match status" value="1"/>
</dbReference>
<keyword evidence="2" id="KW-0808">Transferase</keyword>
<dbReference type="GO" id="GO:0004364">
    <property type="term" value="F:glutathione transferase activity"/>
    <property type="evidence" value="ECO:0007669"/>
    <property type="project" value="UniProtKB-EC"/>
</dbReference>
<dbReference type="PROSITE" id="PS50405">
    <property type="entry name" value="GST_CTER"/>
    <property type="match status" value="1"/>
</dbReference>
<dbReference type="Gene3D" id="3.40.30.10">
    <property type="entry name" value="Glutaredoxin"/>
    <property type="match status" value="1"/>
</dbReference>
<dbReference type="InterPro" id="IPR036249">
    <property type="entry name" value="Thioredoxin-like_sf"/>
</dbReference>
<evidence type="ECO:0000313" key="5">
    <source>
        <dbReference type="EMBL" id="QUD88192.1"/>
    </source>
</evidence>
<dbReference type="SUPFAM" id="SSF47616">
    <property type="entry name" value="GST C-terminal domain-like"/>
    <property type="match status" value="1"/>
</dbReference>
<feature type="domain" description="GST C-terminal" evidence="4">
    <location>
        <begin position="83"/>
        <end position="211"/>
    </location>
</feature>
<evidence type="ECO:0000259" key="4">
    <source>
        <dbReference type="PROSITE" id="PS50405"/>
    </source>
</evidence>
<dbReference type="PANTHER" id="PTHR43900">
    <property type="entry name" value="GLUTATHIONE S-TRANSFERASE RHO"/>
    <property type="match status" value="1"/>
</dbReference>
<evidence type="ECO:0000256" key="2">
    <source>
        <dbReference type="ARBA" id="ARBA00022679"/>
    </source>
</evidence>
<protein>
    <recommendedName>
        <fullName evidence="1">glutathione transferase</fullName>
        <ecNumber evidence="1">2.5.1.18</ecNumber>
    </recommendedName>
</protein>
<feature type="domain" description="GST N-terminal" evidence="3">
    <location>
        <begin position="2"/>
        <end position="78"/>
    </location>
</feature>
<dbReference type="PANTHER" id="PTHR43900:SF3">
    <property type="entry name" value="GLUTATHIONE S-TRANSFERASE RHO"/>
    <property type="match status" value="1"/>
</dbReference>
<dbReference type="SFLD" id="SFLDG00358">
    <property type="entry name" value="Main_(cytGST)"/>
    <property type="match status" value="1"/>
</dbReference>
<dbReference type="SUPFAM" id="SSF52833">
    <property type="entry name" value="Thioredoxin-like"/>
    <property type="match status" value="1"/>
</dbReference>
<sequence>MAQIAFHSLAESAYLWTAMMVADEKGVSHDLSLIEVGSPEHLRLHPFGKMPVMQHGELFLYETAAIAHYVDRAFDGPPLQPADAAGQAQVIRWISIVNAYVFPVMNRFMKERLVRPAWGAEPDQAFIASAREPLALQMRLIGEAAGALGYLVGDRLTLADCFLFPHLLFFGRTPEGAAMLERSPQAAAWLARMTARPSYVGGAMSRMYEAFGSLPRPKGLAWAAD</sequence>
<proteinExistence type="predicted"/>
<dbReference type="EC" id="2.5.1.18" evidence="1"/>
<dbReference type="Pfam" id="PF13417">
    <property type="entry name" value="GST_N_3"/>
    <property type="match status" value="1"/>
</dbReference>
<dbReference type="Gene3D" id="1.20.1050.10">
    <property type="match status" value="1"/>
</dbReference>
<dbReference type="InterPro" id="IPR010987">
    <property type="entry name" value="Glutathione-S-Trfase_C-like"/>
</dbReference>
<dbReference type="InterPro" id="IPR004045">
    <property type="entry name" value="Glutathione_S-Trfase_N"/>
</dbReference>
<accession>A0A975G0A4</accession>
<dbReference type="GO" id="GO:0006749">
    <property type="term" value="P:glutathione metabolic process"/>
    <property type="evidence" value="ECO:0007669"/>
    <property type="project" value="TreeGrafter"/>
</dbReference>
<reference evidence="5" key="1">
    <citation type="submission" date="2021-04" db="EMBL/GenBank/DDBJ databases">
        <title>The complete genome sequence of Caulobacter sp. S6.</title>
        <authorList>
            <person name="Tang Y."/>
            <person name="Ouyang W."/>
            <person name="Liu Q."/>
            <person name="Huang B."/>
            <person name="Guo Z."/>
            <person name="Lei P."/>
        </authorList>
    </citation>
    <scope>NUCLEOTIDE SEQUENCE</scope>
    <source>
        <strain evidence="5">S6</strain>
    </source>
</reference>
<gene>
    <name evidence="5" type="ORF">KCG34_24720</name>
</gene>
<dbReference type="KEGG" id="caul:KCG34_24720"/>
<dbReference type="GO" id="GO:0005737">
    <property type="term" value="C:cytoplasm"/>
    <property type="evidence" value="ECO:0007669"/>
    <property type="project" value="TreeGrafter"/>
</dbReference>
<evidence type="ECO:0000259" key="3">
    <source>
        <dbReference type="PROSITE" id="PS50404"/>
    </source>
</evidence>
<dbReference type="Pfam" id="PF00043">
    <property type="entry name" value="GST_C"/>
    <property type="match status" value="1"/>
</dbReference>
<dbReference type="InterPro" id="IPR004046">
    <property type="entry name" value="GST_C"/>
</dbReference>
<dbReference type="SFLD" id="SFLDS00019">
    <property type="entry name" value="Glutathione_Transferase_(cytos"/>
    <property type="match status" value="1"/>
</dbReference>
<name>A0A975G0A4_9CAUL</name>
<dbReference type="CDD" id="cd00299">
    <property type="entry name" value="GST_C_family"/>
    <property type="match status" value="1"/>
</dbReference>
<evidence type="ECO:0000256" key="1">
    <source>
        <dbReference type="ARBA" id="ARBA00012452"/>
    </source>
</evidence>